<dbReference type="Gene3D" id="1.10.510.10">
    <property type="entry name" value="Transferase(Phosphotransferase) domain 1"/>
    <property type="match status" value="1"/>
</dbReference>
<sequence length="329" mass="35670">MKEQGMLESIKEFIRAWRDYPLQPGDVIGERYEVSEWLGMGSYGLSYRCTDRQGGGEVALKQAKPSRRRLAGLLLERESRALLAMDHPFIPRCQGFFIDRRSRWLAADYVRGRTLEDLIFEEGRVFGEADCLSWALELLDRIGHVHDRGYVHLDIRIPNVMMDEAGIHLIDFGLARRIGEDDASAPDGSPLPSRMPARIVSDLEDAGHLLLYMLYSGYAPPGELPDTARDSEAAAAARLRAGVGGGDSAAAGSSASADGGLPEEGGPSWEEELELSGPTSALLRRLLRLDEPYADTRAAAHAIRASLERLRGGSEAGADGGGGGDTPPA</sequence>
<feature type="region of interest" description="Disordered" evidence="1">
    <location>
        <begin position="307"/>
        <end position="329"/>
    </location>
</feature>
<dbReference type="CDD" id="cd00180">
    <property type="entry name" value="PKc"/>
    <property type="match status" value="1"/>
</dbReference>
<dbReference type="PROSITE" id="PS50011">
    <property type="entry name" value="PROTEIN_KINASE_DOM"/>
    <property type="match status" value="1"/>
</dbReference>
<proteinExistence type="predicted"/>
<feature type="compositionally biased region" description="Gly residues" evidence="1">
    <location>
        <begin position="314"/>
        <end position="329"/>
    </location>
</feature>
<dbReference type="Gene3D" id="3.30.200.20">
    <property type="entry name" value="Phosphorylase Kinase, domain 1"/>
    <property type="match status" value="1"/>
</dbReference>
<feature type="region of interest" description="Disordered" evidence="1">
    <location>
        <begin position="245"/>
        <end position="276"/>
    </location>
</feature>
<evidence type="ECO:0000259" key="2">
    <source>
        <dbReference type="PROSITE" id="PS50011"/>
    </source>
</evidence>
<feature type="compositionally biased region" description="Low complexity" evidence="1">
    <location>
        <begin position="248"/>
        <end position="268"/>
    </location>
</feature>
<dbReference type="Proteomes" id="UP000316968">
    <property type="component" value="Chromosome"/>
</dbReference>
<dbReference type="KEGG" id="saca:FFV09_12955"/>
<keyword evidence="3" id="KW-0418">Kinase</keyword>
<protein>
    <submittedName>
        <fullName evidence="3">Protein kinase family protein</fullName>
    </submittedName>
</protein>
<dbReference type="InterPro" id="IPR000719">
    <property type="entry name" value="Prot_kinase_dom"/>
</dbReference>
<dbReference type="Pfam" id="PF00069">
    <property type="entry name" value="Pkinase"/>
    <property type="match status" value="1"/>
</dbReference>
<dbReference type="AlphaFoldDB" id="A0A4Y6UX12"/>
<reference evidence="3 4" key="1">
    <citation type="submission" date="2019-06" db="EMBL/GenBank/DDBJ databases">
        <title>Saccharibacillus brassicae sp. nov., an endophytic bacterium isolated from Chinese cabbage seeds (Brassica pekinensis).</title>
        <authorList>
            <person name="Jiang L."/>
            <person name="Lee J."/>
            <person name="Kim S.W."/>
        </authorList>
    </citation>
    <scope>NUCLEOTIDE SEQUENCE [LARGE SCALE GENOMIC DNA]</scope>
    <source>
        <strain evidence="4">KCTC 43072 / ATSA2</strain>
    </source>
</reference>
<dbReference type="OrthoDB" id="9788659at2"/>
<feature type="domain" description="Protein kinase" evidence="2">
    <location>
        <begin position="32"/>
        <end position="310"/>
    </location>
</feature>
<dbReference type="GO" id="GO:0005524">
    <property type="term" value="F:ATP binding"/>
    <property type="evidence" value="ECO:0007669"/>
    <property type="project" value="InterPro"/>
</dbReference>
<dbReference type="InterPro" id="IPR011009">
    <property type="entry name" value="Kinase-like_dom_sf"/>
</dbReference>
<evidence type="ECO:0000313" key="4">
    <source>
        <dbReference type="Proteomes" id="UP000316968"/>
    </source>
</evidence>
<dbReference type="EMBL" id="CP041217">
    <property type="protein sequence ID" value="QDH21674.1"/>
    <property type="molecule type" value="Genomic_DNA"/>
</dbReference>
<dbReference type="GO" id="GO:0004672">
    <property type="term" value="F:protein kinase activity"/>
    <property type="evidence" value="ECO:0007669"/>
    <property type="project" value="InterPro"/>
</dbReference>
<keyword evidence="3" id="KW-0808">Transferase</keyword>
<dbReference type="PANTHER" id="PTHR24347">
    <property type="entry name" value="SERINE/THREONINE-PROTEIN KINASE"/>
    <property type="match status" value="1"/>
</dbReference>
<evidence type="ECO:0000313" key="3">
    <source>
        <dbReference type="EMBL" id="QDH21674.1"/>
    </source>
</evidence>
<name>A0A4Y6UX12_SACBS</name>
<keyword evidence="4" id="KW-1185">Reference proteome</keyword>
<evidence type="ECO:0000256" key="1">
    <source>
        <dbReference type="SAM" id="MobiDB-lite"/>
    </source>
</evidence>
<organism evidence="3 4">
    <name type="scientific">Saccharibacillus brassicae</name>
    <dbReference type="NCBI Taxonomy" id="2583377"/>
    <lineage>
        <taxon>Bacteria</taxon>
        <taxon>Bacillati</taxon>
        <taxon>Bacillota</taxon>
        <taxon>Bacilli</taxon>
        <taxon>Bacillales</taxon>
        <taxon>Paenibacillaceae</taxon>
        <taxon>Saccharibacillus</taxon>
    </lineage>
</organism>
<gene>
    <name evidence="3" type="ORF">FFV09_12955</name>
</gene>
<dbReference type="SUPFAM" id="SSF56112">
    <property type="entry name" value="Protein kinase-like (PK-like)"/>
    <property type="match status" value="1"/>
</dbReference>
<accession>A0A4Y6UX12</accession>